<proteinExistence type="predicted"/>
<accession>A0ABT5LCB5</accession>
<name>A0ABT5LCB5_9GAMM</name>
<organism evidence="1 2">
    <name type="scientific">Xenorhabdus yunnanensis</name>
    <dbReference type="NCBI Taxonomy" id="3025878"/>
    <lineage>
        <taxon>Bacteria</taxon>
        <taxon>Pseudomonadati</taxon>
        <taxon>Pseudomonadota</taxon>
        <taxon>Gammaproteobacteria</taxon>
        <taxon>Enterobacterales</taxon>
        <taxon>Morganellaceae</taxon>
        <taxon>Xenorhabdus</taxon>
    </lineage>
</organism>
<keyword evidence="2" id="KW-1185">Reference proteome</keyword>
<comment type="caution">
    <text evidence="1">The sequence shown here is derived from an EMBL/GenBank/DDBJ whole genome shotgun (WGS) entry which is preliminary data.</text>
</comment>
<gene>
    <name evidence="1" type="ORF">PSI23_02015</name>
</gene>
<evidence type="ECO:0000313" key="1">
    <source>
        <dbReference type="EMBL" id="MDC9588118.1"/>
    </source>
</evidence>
<sequence>MPNREKHSALAETGDNSTIIMEEKFYPEYQAKIKEVSQHGMLSTLNEIQQNKFSWYYEPIIGAMFSNRHATFIKTCDQYIPHPRTIKAY</sequence>
<dbReference type="RefSeq" id="WP_273553496.1">
    <property type="nucleotide sequence ID" value="NZ_JAQRFI010000003.1"/>
</dbReference>
<reference evidence="1 2" key="1">
    <citation type="submission" date="2023-02" db="EMBL/GenBank/DDBJ databases">
        <title>Entomopathogenic bacteria.</title>
        <authorList>
            <person name="Machado R.A."/>
        </authorList>
    </citation>
    <scope>NUCLEOTIDE SEQUENCE [LARGE SCALE GENOMIC DNA]</scope>
    <source>
        <strain evidence="1 2">XENO-10</strain>
    </source>
</reference>
<dbReference type="EMBL" id="JAQRFI010000003">
    <property type="protein sequence ID" value="MDC9588118.1"/>
    <property type="molecule type" value="Genomic_DNA"/>
</dbReference>
<dbReference type="Proteomes" id="UP001217178">
    <property type="component" value="Unassembled WGS sequence"/>
</dbReference>
<evidence type="ECO:0000313" key="2">
    <source>
        <dbReference type="Proteomes" id="UP001217178"/>
    </source>
</evidence>
<protein>
    <submittedName>
        <fullName evidence="1">Uncharacterized protein</fullName>
    </submittedName>
</protein>